<dbReference type="Pfam" id="PF02901">
    <property type="entry name" value="PFL-like"/>
    <property type="match status" value="1"/>
</dbReference>
<evidence type="ECO:0000256" key="3">
    <source>
        <dbReference type="PROSITE-ProRule" id="PRU00493"/>
    </source>
</evidence>
<proteinExistence type="predicted"/>
<gene>
    <name evidence="6" type="ORF">KQI88_16060</name>
</gene>
<protein>
    <submittedName>
        <fullName evidence="6">Glycyl radical protein</fullName>
    </submittedName>
</protein>
<dbReference type="NCBIfam" id="NF043068">
    <property type="entry name" value="glycl_HYPD"/>
    <property type="match status" value="1"/>
</dbReference>
<evidence type="ECO:0000313" key="7">
    <source>
        <dbReference type="Proteomes" id="UP000779508"/>
    </source>
</evidence>
<organism evidence="6 7">
    <name type="scientific">Alkaliphilus flagellatus</name>
    <dbReference type="NCBI Taxonomy" id="2841507"/>
    <lineage>
        <taxon>Bacteria</taxon>
        <taxon>Bacillati</taxon>
        <taxon>Bacillota</taxon>
        <taxon>Clostridia</taxon>
        <taxon>Peptostreptococcales</taxon>
        <taxon>Natronincolaceae</taxon>
        <taxon>Alkaliphilus</taxon>
    </lineage>
</organism>
<keyword evidence="1 3" id="KW-0556">Organic radical</keyword>
<dbReference type="InterPro" id="IPR001150">
    <property type="entry name" value="Gly_radical"/>
</dbReference>
<accession>A0ABS6G619</accession>
<evidence type="ECO:0000259" key="4">
    <source>
        <dbReference type="PROSITE" id="PS51149"/>
    </source>
</evidence>
<dbReference type="CDD" id="cd01677">
    <property type="entry name" value="PFL2_DhaB_BssA"/>
    <property type="match status" value="1"/>
</dbReference>
<dbReference type="RefSeq" id="WP_216419052.1">
    <property type="nucleotide sequence ID" value="NZ_JAHLQK010000006.1"/>
</dbReference>
<evidence type="ECO:0000313" key="6">
    <source>
        <dbReference type="EMBL" id="MBU5677933.1"/>
    </source>
</evidence>
<dbReference type="PROSITE" id="PS51554">
    <property type="entry name" value="PFL"/>
    <property type="match status" value="1"/>
</dbReference>
<dbReference type="Proteomes" id="UP000779508">
    <property type="component" value="Unassembled WGS sequence"/>
</dbReference>
<feature type="domain" description="PFL" evidence="5">
    <location>
        <begin position="3"/>
        <end position="659"/>
    </location>
</feature>
<keyword evidence="7" id="KW-1185">Reference proteome</keyword>
<dbReference type="PANTHER" id="PTHR43641:SF2">
    <property type="entry name" value="DEHYDRATASE YBIW-RELATED"/>
    <property type="match status" value="1"/>
</dbReference>
<evidence type="ECO:0000256" key="2">
    <source>
        <dbReference type="ARBA" id="ARBA00023239"/>
    </source>
</evidence>
<dbReference type="InterPro" id="IPR051215">
    <property type="entry name" value="GRE"/>
</dbReference>
<reference evidence="6 7" key="1">
    <citation type="submission" date="2021-06" db="EMBL/GenBank/DDBJ databases">
        <authorList>
            <person name="Sun Q."/>
            <person name="Li D."/>
        </authorList>
    </citation>
    <scope>NUCLEOTIDE SEQUENCE [LARGE SCALE GENOMIC DNA]</scope>
    <source>
        <strain evidence="6 7">MSJ-5</strain>
    </source>
</reference>
<dbReference type="Pfam" id="PF01228">
    <property type="entry name" value="Gly_radical"/>
    <property type="match status" value="1"/>
</dbReference>
<keyword evidence="2" id="KW-0456">Lyase</keyword>
<feature type="domain" description="Glycine radical" evidence="4">
    <location>
        <begin position="666"/>
        <end position="786"/>
    </location>
</feature>
<name>A0ABS6G619_9FIRM</name>
<dbReference type="PROSITE" id="PS51149">
    <property type="entry name" value="GLY_RADICAL_2"/>
    <property type="match status" value="1"/>
</dbReference>
<evidence type="ECO:0000256" key="1">
    <source>
        <dbReference type="ARBA" id="ARBA00022818"/>
    </source>
</evidence>
<dbReference type="InterPro" id="IPR004184">
    <property type="entry name" value="PFL_dom"/>
</dbReference>
<sequence>MNERVAKLRQQSVTAIPSISIERAELVTQVYEKYAGKVSTPVLRALTFKHILENKEISINEGELIVGERGSAPQVTPTYPELCCHTMEDLQIMNDREKISFKVSDEVKKAHQERIMPYWQGRSIRDLIFVQMTDEWKYCYEAGIFTEFMEQRAPGHTVLDDKVYRKGFLDFKKDIQTSLKTIDYHNDTEAYKKQEQLSAMLICCDSIITFANRYADKALKLARNEKNENRKRELLEIADICKRVPANPPRNFREALQMYWFVHLGVIIELNTWDSFCPGRLDQHLYPFYKKEIEEGTLTREEAKELLECFWIKFNNQPAPPKVGITLAESGTYTDFANINIGGVMPNGSDGVNDVSYLLLEIIKEMRILQPSTNVQISKRNPDRFIIKAAEVIREGMGFPSVFNADAVIQELLRQGKNIIDARNGGTSGCVEVGAFGKEAYILTGYLNLVKILEITLNNGIDIRTQKFIGIETGDPVEFKSLDQLLEAFKKQLNHFIDIKVRGNNVIEKLYAEYMPSPFMSVVIDDCIKNAKDYNAGGARYNSRYIQGVGIGTITDCLSSIKYNVFDEKRLTMKELLKILKADFEGYEKERQFLLNKTPKYGNDDDYADELMLEVFDIFYDAVNGRPSITGGTYRIEMLPTTCHVYFGSIVLATPDGRKAGVPLSEGISPVQGADKYGPTAVIKSASKMDHLRTGGTLLNQKLNPSIVQNEDGLVKIKDLIRSYFKLDGHHIQLNIVDGNTLRDAQKNPSEYNNLIVRVAGYSDYFNNLGKALQDEIIARTEHSNF</sequence>
<dbReference type="EMBL" id="JAHLQK010000006">
    <property type="protein sequence ID" value="MBU5677933.1"/>
    <property type="molecule type" value="Genomic_DNA"/>
</dbReference>
<dbReference type="NCBIfam" id="TIGR01774">
    <property type="entry name" value="PFL2-3"/>
    <property type="match status" value="1"/>
</dbReference>
<evidence type="ECO:0000259" key="5">
    <source>
        <dbReference type="PROSITE" id="PS51554"/>
    </source>
</evidence>
<dbReference type="PANTHER" id="PTHR43641">
    <property type="entry name" value="FORMATE ACETYLTRANSFERASE 3-RELATED"/>
    <property type="match status" value="1"/>
</dbReference>
<comment type="caution">
    <text evidence="6">The sequence shown here is derived from an EMBL/GenBank/DDBJ whole genome shotgun (WGS) entry which is preliminary data.</text>
</comment>
<dbReference type="InterPro" id="IPR010098">
    <property type="entry name" value="PFL2/GDeHydtase_fam"/>
</dbReference>
<dbReference type="InterPro" id="IPR050012">
    <property type="entry name" value="Glycl_HYPD"/>
</dbReference>
<feature type="modified residue" description="Glycine radical" evidence="3">
    <location>
        <position position="761"/>
    </location>
</feature>